<dbReference type="Gene3D" id="1.10.8.660">
    <property type="match status" value="1"/>
</dbReference>
<dbReference type="InterPro" id="IPR023076">
    <property type="entry name" value="HMG_CoA_Rdtase_CS"/>
</dbReference>
<comment type="caution">
    <text evidence="4">The sequence shown here is derived from an EMBL/GenBank/DDBJ whole genome shotgun (WGS) entry which is preliminary data.</text>
</comment>
<name>A0A0R1RU34_9LACO</name>
<gene>
    <name evidence="4" type="ORF">FC69_GL001371</name>
</gene>
<dbReference type="InterPro" id="IPR009023">
    <property type="entry name" value="HMG_CoA_Rdtase_NAD(P)-bd_sf"/>
</dbReference>
<dbReference type="InterPro" id="IPR004553">
    <property type="entry name" value="HMG_CoA_Rdtase_bac-typ"/>
</dbReference>
<dbReference type="eggNOG" id="COG1257">
    <property type="taxonomic scope" value="Bacteria"/>
</dbReference>
<dbReference type="GO" id="GO:0015936">
    <property type="term" value="P:coenzyme A metabolic process"/>
    <property type="evidence" value="ECO:0007669"/>
    <property type="project" value="InterPro"/>
</dbReference>
<sequence length="422" mass="44737">MTDPKFYQLTRTERLAWLVAHEQLSAEDAAFLAQQQPLSDEIAGSMIENQIGQYQLPIGVVQDVVVNGQTYQVPMVVEEPSVIAAANNAAKMVRLNGGFQTHQQQRTMLGEVVLTDLPDLKVAQNWVLANQDLLMQIAQAAHPSIVKRGGGLLAIKVTVVDQTFLKLALTIDTQEAMGANIVNTICEAIAREVQNDLGGTILLSVLTNAAFGAVTVATVTLDPATLATKQLAGNVVAQRIVQATRFAQVDLPRAATHNKGIMNGVDAVVLATGNDWRAIEAGAHSYAAQSGQYQPLTSWQLEADGRLVGRIEIPLPIGMVGGSIGILPAVQVAHRLLKVTNACELAGVIAAIGLGQNLAALRALVSDGIQKGHMALQAKSLAIAVGATETEIEPLVAQLVQAKHLNTATATAFLAQLRHNNE</sequence>
<evidence type="ECO:0000313" key="4">
    <source>
        <dbReference type="EMBL" id="KRL60025.1"/>
    </source>
</evidence>
<dbReference type="OrthoDB" id="9764892at2"/>
<dbReference type="SUPFAM" id="SSF56542">
    <property type="entry name" value="Substrate-binding domain of HMG-CoA reductase"/>
    <property type="match status" value="1"/>
</dbReference>
<keyword evidence="2 3" id="KW-0560">Oxidoreductase</keyword>
<dbReference type="PANTHER" id="PTHR10572">
    <property type="entry name" value="3-HYDROXY-3-METHYLGLUTARYL-COENZYME A REDUCTASE"/>
    <property type="match status" value="1"/>
</dbReference>
<evidence type="ECO:0000256" key="3">
    <source>
        <dbReference type="RuleBase" id="RU361219"/>
    </source>
</evidence>
<dbReference type="CDD" id="cd00644">
    <property type="entry name" value="HMG-CoA_reductase_classII"/>
    <property type="match status" value="1"/>
</dbReference>
<accession>A0A0R1RU34</accession>
<dbReference type="SUPFAM" id="SSF55035">
    <property type="entry name" value="NAD-binding domain of HMG-CoA reductase"/>
    <property type="match status" value="1"/>
</dbReference>
<proteinExistence type="inferred from homology"/>
<dbReference type="EC" id="1.1.1.88" evidence="3"/>
<dbReference type="InterPro" id="IPR002202">
    <property type="entry name" value="HMG_CoA_Rdtase"/>
</dbReference>
<dbReference type="PROSITE" id="PS01192">
    <property type="entry name" value="HMG_COA_REDUCTASE_3"/>
    <property type="match status" value="1"/>
</dbReference>
<dbReference type="GO" id="GO:0004420">
    <property type="term" value="F:hydroxymethylglutaryl-CoA reductase (NADPH) activity"/>
    <property type="evidence" value="ECO:0007669"/>
    <property type="project" value="InterPro"/>
</dbReference>
<dbReference type="AlphaFoldDB" id="A0A0R1RU34"/>
<dbReference type="PRINTS" id="PR00071">
    <property type="entry name" value="HMGCOARDTASE"/>
</dbReference>
<dbReference type="InterPro" id="IPR009029">
    <property type="entry name" value="HMG_CoA_Rdtase_sub-bd_dom_sf"/>
</dbReference>
<comment type="catalytic activity">
    <reaction evidence="3">
        <text>(R)-mevalonate + 2 NAD(+) + CoA = (3S)-3-hydroxy-3-methylglutaryl-CoA + 2 NADH + 2 H(+)</text>
        <dbReference type="Rhea" id="RHEA:14833"/>
        <dbReference type="ChEBI" id="CHEBI:15378"/>
        <dbReference type="ChEBI" id="CHEBI:36464"/>
        <dbReference type="ChEBI" id="CHEBI:43074"/>
        <dbReference type="ChEBI" id="CHEBI:57287"/>
        <dbReference type="ChEBI" id="CHEBI:57540"/>
        <dbReference type="ChEBI" id="CHEBI:57945"/>
        <dbReference type="EC" id="1.1.1.88"/>
    </reaction>
</comment>
<evidence type="ECO:0000256" key="2">
    <source>
        <dbReference type="ARBA" id="ARBA00023002"/>
    </source>
</evidence>
<dbReference type="Gene3D" id="3.90.770.10">
    <property type="entry name" value="3-hydroxy-3-methylglutaryl-coenzyme A Reductase, Chain A, domain 2"/>
    <property type="match status" value="2"/>
</dbReference>
<dbReference type="EMBL" id="AZEX01000039">
    <property type="protein sequence ID" value="KRL60025.1"/>
    <property type="molecule type" value="Genomic_DNA"/>
</dbReference>
<protein>
    <recommendedName>
        <fullName evidence="3">3-hydroxy-3-methylglutaryl coenzyme A reductase</fullName>
        <shortName evidence="3">HMG-CoA reductase</shortName>
        <ecNumber evidence="3">1.1.1.88</ecNumber>
    </recommendedName>
</protein>
<dbReference type="InterPro" id="IPR023074">
    <property type="entry name" value="HMG_CoA_Rdtase_cat_sf"/>
</dbReference>
<dbReference type="NCBIfam" id="TIGR00532">
    <property type="entry name" value="HMG_CoA_R_NAD"/>
    <property type="match status" value="1"/>
</dbReference>
<dbReference type="PATRIC" id="fig|1423747.3.peg.1398"/>
<dbReference type="Proteomes" id="UP000051264">
    <property type="component" value="Unassembled WGS sequence"/>
</dbReference>
<dbReference type="UniPathway" id="UPA00257">
    <property type="reaction ID" value="UER00367"/>
</dbReference>
<comment type="pathway">
    <text evidence="3">Metabolic intermediate metabolism; (R)-mevalonate degradation; (S)-3-hydroxy-3-methylglutaryl-CoA from (R)-mevalonate: step 1/1.</text>
</comment>
<reference evidence="4 5" key="1">
    <citation type="journal article" date="2015" name="Genome Announc.">
        <title>Expanding the biotechnology potential of lactobacilli through comparative genomics of 213 strains and associated genera.</title>
        <authorList>
            <person name="Sun Z."/>
            <person name="Harris H.M."/>
            <person name="McCann A."/>
            <person name="Guo C."/>
            <person name="Argimon S."/>
            <person name="Zhang W."/>
            <person name="Yang X."/>
            <person name="Jeffery I.B."/>
            <person name="Cooney J.C."/>
            <person name="Kagawa T.F."/>
            <person name="Liu W."/>
            <person name="Song Y."/>
            <person name="Salvetti E."/>
            <person name="Wrobel A."/>
            <person name="Rasinkangas P."/>
            <person name="Parkhill J."/>
            <person name="Rea M.C."/>
            <person name="O'Sullivan O."/>
            <person name="Ritari J."/>
            <person name="Douillard F.P."/>
            <person name="Paul Ross R."/>
            <person name="Yang R."/>
            <person name="Briner A.E."/>
            <person name="Felis G.E."/>
            <person name="de Vos W.M."/>
            <person name="Barrangou R."/>
            <person name="Klaenhammer T.R."/>
            <person name="Caufield P.W."/>
            <person name="Cui Y."/>
            <person name="Zhang H."/>
            <person name="O'Toole P.W."/>
        </authorList>
    </citation>
    <scope>NUCLEOTIDE SEQUENCE [LARGE SCALE GENOMIC DNA]</scope>
    <source>
        <strain evidence="4 5">DSM 14340</strain>
    </source>
</reference>
<evidence type="ECO:0000313" key="5">
    <source>
        <dbReference type="Proteomes" id="UP000051264"/>
    </source>
</evidence>
<dbReference type="STRING" id="1423747.FC69_GL001371"/>
<keyword evidence="3" id="KW-0520">NAD</keyword>
<comment type="similarity">
    <text evidence="1 3">Belongs to the HMG-CoA reductase family.</text>
</comment>
<dbReference type="GO" id="GO:0140643">
    <property type="term" value="F:hydroxymethylglutaryl-CoA reductase (NADH) activity"/>
    <property type="evidence" value="ECO:0007669"/>
    <property type="project" value="UniProtKB-EC"/>
</dbReference>
<dbReference type="RefSeq" id="WP_025083376.1">
    <property type="nucleotide sequence ID" value="NZ_AZEX01000039.1"/>
</dbReference>
<dbReference type="PANTHER" id="PTHR10572:SF24">
    <property type="entry name" value="3-HYDROXY-3-METHYLGLUTARYL-COENZYME A REDUCTASE"/>
    <property type="match status" value="1"/>
</dbReference>
<organism evidence="4 5">
    <name type="scientific">Latilactobacillus fuchuensis DSM 14340 = JCM 11249</name>
    <dbReference type="NCBI Taxonomy" id="1423747"/>
    <lineage>
        <taxon>Bacteria</taxon>
        <taxon>Bacillati</taxon>
        <taxon>Bacillota</taxon>
        <taxon>Bacilli</taxon>
        <taxon>Lactobacillales</taxon>
        <taxon>Lactobacillaceae</taxon>
        <taxon>Latilactobacillus</taxon>
    </lineage>
</organism>
<evidence type="ECO:0000256" key="1">
    <source>
        <dbReference type="ARBA" id="ARBA00007661"/>
    </source>
</evidence>
<dbReference type="PROSITE" id="PS50065">
    <property type="entry name" value="HMG_COA_REDUCTASE_4"/>
    <property type="match status" value="1"/>
</dbReference>
<dbReference type="Pfam" id="PF00368">
    <property type="entry name" value="HMG-CoA_red"/>
    <property type="match status" value="1"/>
</dbReference>